<reference evidence="2" key="2">
    <citation type="submission" date="2022-06" db="UniProtKB">
        <authorList>
            <consortium name="EnsemblMetazoa"/>
        </authorList>
    </citation>
    <scope>IDENTIFICATION</scope>
    <source>
        <strain evidence="2">PS312</strain>
    </source>
</reference>
<gene>
    <name evidence="2" type="primary">WBGene00283673</name>
</gene>
<name>A0A2A6CU48_PRIPA</name>
<feature type="region of interest" description="Disordered" evidence="1">
    <location>
        <begin position="1"/>
        <end position="68"/>
    </location>
</feature>
<organism evidence="2 3">
    <name type="scientific">Pristionchus pacificus</name>
    <name type="common">Parasitic nematode worm</name>
    <dbReference type="NCBI Taxonomy" id="54126"/>
    <lineage>
        <taxon>Eukaryota</taxon>
        <taxon>Metazoa</taxon>
        <taxon>Ecdysozoa</taxon>
        <taxon>Nematoda</taxon>
        <taxon>Chromadorea</taxon>
        <taxon>Rhabditida</taxon>
        <taxon>Rhabditina</taxon>
        <taxon>Diplogasteromorpha</taxon>
        <taxon>Diplogasteroidea</taxon>
        <taxon>Neodiplogasteridae</taxon>
        <taxon>Pristionchus</taxon>
    </lineage>
</organism>
<feature type="compositionally biased region" description="Basic and acidic residues" evidence="1">
    <location>
        <begin position="1"/>
        <end position="20"/>
    </location>
</feature>
<accession>A0A2A6CU48</accession>
<evidence type="ECO:0000256" key="1">
    <source>
        <dbReference type="SAM" id="MobiDB-lite"/>
    </source>
</evidence>
<proteinExistence type="predicted"/>
<evidence type="ECO:0000313" key="3">
    <source>
        <dbReference type="Proteomes" id="UP000005239"/>
    </source>
</evidence>
<dbReference type="AlphaFoldDB" id="A0A2A6CU48"/>
<accession>A0A8R1V0N8</accession>
<keyword evidence="3" id="KW-1185">Reference proteome</keyword>
<evidence type="ECO:0000313" key="2">
    <source>
        <dbReference type="EnsemblMetazoa" id="PPA45304.1"/>
    </source>
</evidence>
<dbReference type="Proteomes" id="UP000005239">
    <property type="component" value="Unassembled WGS sequence"/>
</dbReference>
<protein>
    <submittedName>
        <fullName evidence="2">Uncharacterized protein</fullName>
    </submittedName>
</protein>
<sequence length="68" mass="7994">MLRMKKEMGRALHGNEEKKKEWKRKRSRREQRMGTDKKTLMPDSDHLSTITLSTATSSTERSADEQIM</sequence>
<dbReference type="EnsemblMetazoa" id="PPA45304.1">
    <property type="protein sequence ID" value="PPA45304.1"/>
    <property type="gene ID" value="WBGene00283673"/>
</dbReference>
<feature type="compositionally biased region" description="Low complexity" evidence="1">
    <location>
        <begin position="47"/>
        <end position="59"/>
    </location>
</feature>
<reference evidence="3" key="1">
    <citation type="journal article" date="2008" name="Nat. Genet.">
        <title>The Pristionchus pacificus genome provides a unique perspective on nematode lifestyle and parasitism.</title>
        <authorList>
            <person name="Dieterich C."/>
            <person name="Clifton S.W."/>
            <person name="Schuster L.N."/>
            <person name="Chinwalla A."/>
            <person name="Delehaunty K."/>
            <person name="Dinkelacker I."/>
            <person name="Fulton L."/>
            <person name="Fulton R."/>
            <person name="Godfrey J."/>
            <person name="Minx P."/>
            <person name="Mitreva M."/>
            <person name="Roeseler W."/>
            <person name="Tian H."/>
            <person name="Witte H."/>
            <person name="Yang S.P."/>
            <person name="Wilson R.K."/>
            <person name="Sommer R.J."/>
        </authorList>
    </citation>
    <scope>NUCLEOTIDE SEQUENCE [LARGE SCALE GENOMIC DNA]</scope>
    <source>
        <strain evidence="3">PS312</strain>
    </source>
</reference>
<feature type="compositionally biased region" description="Basic and acidic residues" evidence="1">
    <location>
        <begin position="30"/>
        <end position="46"/>
    </location>
</feature>